<evidence type="ECO:0000256" key="1">
    <source>
        <dbReference type="PIRSR" id="PIRSR001359-1"/>
    </source>
</evidence>
<keyword evidence="2" id="KW-0862">Zinc</keyword>
<comment type="cofactor">
    <cofactor evidence="2">
        <name>Zn(2+)</name>
        <dbReference type="ChEBI" id="CHEBI:29105"/>
    </cofactor>
    <text evidence="2">Binds 2 Zn(2+) ions per subunit. One is catalytic and the other provides a structural contribution.</text>
</comment>
<feature type="binding site" evidence="2">
    <location>
        <position position="105"/>
    </location>
    <ligand>
        <name>Zn(2+)</name>
        <dbReference type="ChEBI" id="CHEBI:29105"/>
        <label>2</label>
    </ligand>
</feature>
<dbReference type="InterPro" id="IPR000771">
    <property type="entry name" value="FBA_II"/>
</dbReference>
<feature type="active site" description="Proton donor" evidence="1">
    <location>
        <position position="83"/>
    </location>
</feature>
<dbReference type="Pfam" id="PF01116">
    <property type="entry name" value="F_bP_aldolase"/>
    <property type="match status" value="1"/>
</dbReference>
<dbReference type="GO" id="GO:0016832">
    <property type="term" value="F:aldehyde-lyase activity"/>
    <property type="evidence" value="ECO:0007669"/>
    <property type="project" value="InterPro"/>
</dbReference>
<organism evidence="3 4">
    <name type="scientific">Paramicrobacterium agarici</name>
    <dbReference type="NCBI Taxonomy" id="630514"/>
    <lineage>
        <taxon>Bacteria</taxon>
        <taxon>Bacillati</taxon>
        <taxon>Actinomycetota</taxon>
        <taxon>Actinomycetes</taxon>
        <taxon>Micrococcales</taxon>
        <taxon>Microbacteriaceae</taxon>
        <taxon>Paramicrobacterium</taxon>
    </lineage>
</organism>
<sequence length="284" mass="29191">MTLTPTRSIIDDAVQARSGVAAFNVIHLETAEGLVAAAERSQLPVVLQISQNCVGYHGALEPIATACAALAEQSSASVALHLDHAESEDLTREAVDLGFGSVMYDGAKLPYGENVAATARSVAYAHAAGVFVEAELGEVGGKDGAHAPGVRTDPAEASDFVAETGVDALAVAVGSSHAMTERVAALDLDLISRLHAALDVPLVLHGSSGVADDVLTLAVRAGMTKINVSTHLNGVFTGAIREFLATNPAVVDSRKYLAPARAALSAEAERLQRLFALAPHGGTT</sequence>
<dbReference type="PIRSF" id="PIRSF001359">
    <property type="entry name" value="F_bP_aldolase_II"/>
    <property type="match status" value="1"/>
</dbReference>
<dbReference type="RefSeq" id="WP_098408955.1">
    <property type="nucleotide sequence ID" value="NZ_PDJE01000001.1"/>
</dbReference>
<reference evidence="3 4" key="1">
    <citation type="submission" date="2017-10" db="EMBL/GenBank/DDBJ databases">
        <title>Sequencing the genomes of 1000 actinobacteria strains.</title>
        <authorList>
            <person name="Klenk H.-P."/>
        </authorList>
    </citation>
    <scope>NUCLEOTIDE SEQUENCE [LARGE SCALE GENOMIC DNA]</scope>
    <source>
        <strain evidence="3 4">DSM 21798</strain>
    </source>
</reference>
<comment type="caution">
    <text evidence="3">The sequence shown here is derived from an EMBL/GenBank/DDBJ whole genome shotgun (WGS) entry which is preliminary data.</text>
</comment>
<dbReference type="GO" id="GO:0005975">
    <property type="term" value="P:carbohydrate metabolic process"/>
    <property type="evidence" value="ECO:0007669"/>
    <property type="project" value="InterPro"/>
</dbReference>
<dbReference type="SUPFAM" id="SSF51569">
    <property type="entry name" value="Aldolase"/>
    <property type="match status" value="1"/>
</dbReference>
<dbReference type="CDD" id="cd00947">
    <property type="entry name" value="TBP_aldolase_IIB"/>
    <property type="match status" value="1"/>
</dbReference>
<dbReference type="AlphaFoldDB" id="A0A2A9E054"/>
<proteinExistence type="predicted"/>
<dbReference type="PANTHER" id="PTHR30304">
    <property type="entry name" value="D-TAGATOSE-1,6-BISPHOSPHATE ALDOLASE"/>
    <property type="match status" value="1"/>
</dbReference>
<keyword evidence="2" id="KW-0479">Metal-binding</keyword>
<accession>A0A2A9E054</accession>
<feature type="binding site" evidence="2">
    <location>
        <position position="177"/>
    </location>
    <ligand>
        <name>Zn(2+)</name>
        <dbReference type="ChEBI" id="CHEBI:29105"/>
        <label>1</label>
        <note>catalytic</note>
    </ligand>
</feature>
<name>A0A2A9E054_9MICO</name>
<feature type="binding site" evidence="2">
    <location>
        <position position="205"/>
    </location>
    <ligand>
        <name>Zn(2+)</name>
        <dbReference type="ChEBI" id="CHEBI:29105"/>
        <label>1</label>
        <note>catalytic</note>
    </ligand>
</feature>
<keyword evidence="4" id="KW-1185">Reference proteome</keyword>
<dbReference type="Gene3D" id="3.20.20.70">
    <property type="entry name" value="Aldolase class I"/>
    <property type="match status" value="1"/>
</dbReference>
<evidence type="ECO:0000313" key="3">
    <source>
        <dbReference type="EMBL" id="PFG32016.1"/>
    </source>
</evidence>
<dbReference type="PANTHER" id="PTHR30304:SF0">
    <property type="entry name" value="D-TAGATOSE-1,6-BISPHOSPHATE ALDOLASE SUBUNIT GATY-RELATED"/>
    <property type="match status" value="1"/>
</dbReference>
<evidence type="ECO:0000313" key="4">
    <source>
        <dbReference type="Proteomes" id="UP000221369"/>
    </source>
</evidence>
<feature type="binding site" evidence="2">
    <location>
        <position position="135"/>
    </location>
    <ligand>
        <name>Zn(2+)</name>
        <dbReference type="ChEBI" id="CHEBI:29105"/>
        <label>2</label>
    </ligand>
</feature>
<dbReference type="Proteomes" id="UP000221369">
    <property type="component" value="Unassembled WGS sequence"/>
</dbReference>
<dbReference type="GO" id="GO:0008270">
    <property type="term" value="F:zinc ion binding"/>
    <property type="evidence" value="ECO:0007669"/>
    <property type="project" value="InterPro"/>
</dbReference>
<feature type="binding site" evidence="2">
    <location>
        <position position="84"/>
    </location>
    <ligand>
        <name>Zn(2+)</name>
        <dbReference type="ChEBI" id="CHEBI:29105"/>
        <label>1</label>
        <note>catalytic</note>
    </ligand>
</feature>
<evidence type="ECO:0000256" key="2">
    <source>
        <dbReference type="PIRSR" id="PIRSR001359-3"/>
    </source>
</evidence>
<dbReference type="InterPro" id="IPR013785">
    <property type="entry name" value="Aldolase_TIM"/>
</dbReference>
<dbReference type="InterPro" id="IPR050246">
    <property type="entry name" value="Class_II_FBP_aldolase"/>
</dbReference>
<protein>
    <submittedName>
        <fullName evidence="3">Fructose-bisphosphate aldolase</fullName>
    </submittedName>
</protein>
<gene>
    <name evidence="3" type="ORF">ATJ78_3000</name>
</gene>
<dbReference type="EMBL" id="PDJE01000001">
    <property type="protein sequence ID" value="PFG32016.1"/>
    <property type="molecule type" value="Genomic_DNA"/>
</dbReference>